<organism evidence="1 2">
    <name type="scientific">Dickeya undicola</name>
    <dbReference type="NCBI Taxonomy" id="1577887"/>
    <lineage>
        <taxon>Bacteria</taxon>
        <taxon>Pseudomonadati</taxon>
        <taxon>Pseudomonadota</taxon>
        <taxon>Gammaproteobacteria</taxon>
        <taxon>Enterobacterales</taxon>
        <taxon>Pectobacteriaceae</taxon>
        <taxon>Dickeya</taxon>
    </lineage>
</organism>
<dbReference type="Proteomes" id="UP000276061">
    <property type="component" value="Unassembled WGS sequence"/>
</dbReference>
<dbReference type="EMBL" id="RJLR01000012">
    <property type="protein sequence ID" value="RNM07714.1"/>
    <property type="molecule type" value="Genomic_DNA"/>
</dbReference>
<reference evidence="1 2" key="1">
    <citation type="submission" date="2018-11" db="EMBL/GenBank/DDBJ databases">
        <title>Characterization of surface water Dickeya isolates.</title>
        <authorList>
            <person name="Van Gijsegem F."/>
            <person name="Pedron J."/>
        </authorList>
    </citation>
    <scope>NUCLEOTIDE SEQUENCE [LARGE SCALE GENOMIC DNA]</scope>
    <source>
        <strain evidence="1 2">FVG1-MFV-O17</strain>
    </source>
</reference>
<dbReference type="SUPFAM" id="SSF47794">
    <property type="entry name" value="Rad51 N-terminal domain-like"/>
    <property type="match status" value="1"/>
</dbReference>
<sequence length="157" mass="17882">MLINYTFNEETATELAGTEFEGPFDCVTVRLYKCFEISDEENYGETKKVCRTVAFVVTEDYVDHIEMRSAFSSYIEAREYFEFIRKKLFGSAPIIYLESIPYKTSSQLFYAGLKTLADINSATDARLLAIKGIGPASLKKLRNSISDLQTKLLYSDE</sequence>
<name>A0A3N0G5K1_9GAMM</name>
<dbReference type="InterPro" id="IPR010995">
    <property type="entry name" value="DNA_repair_Rad51/TF_NusA_a-hlx"/>
</dbReference>
<evidence type="ECO:0000313" key="2">
    <source>
        <dbReference type="Proteomes" id="UP000276061"/>
    </source>
</evidence>
<gene>
    <name evidence="1" type="ORF">EF878_07195</name>
</gene>
<protein>
    <recommendedName>
        <fullName evidence="3">RNA polymerase alpha subunit C-terminal domain-containing protein</fullName>
    </recommendedName>
</protein>
<dbReference type="Gene3D" id="1.10.150.20">
    <property type="entry name" value="5' to 3' exonuclease, C-terminal subdomain"/>
    <property type="match status" value="1"/>
</dbReference>
<comment type="caution">
    <text evidence="1">The sequence shown here is derived from an EMBL/GenBank/DDBJ whole genome shotgun (WGS) entry which is preliminary data.</text>
</comment>
<dbReference type="OrthoDB" id="7950977at2"/>
<evidence type="ECO:0000313" key="1">
    <source>
        <dbReference type="EMBL" id="RNM07714.1"/>
    </source>
</evidence>
<evidence type="ECO:0008006" key="3">
    <source>
        <dbReference type="Google" id="ProtNLM"/>
    </source>
</evidence>
<accession>A0A3N0G5K1</accession>
<proteinExistence type="predicted"/>
<dbReference type="RefSeq" id="WP_123252341.1">
    <property type="nucleotide sequence ID" value="NZ_RJLR01000012.1"/>
</dbReference>
<dbReference type="AlphaFoldDB" id="A0A3N0G5K1"/>
<dbReference type="GO" id="GO:0000166">
    <property type="term" value="F:nucleotide binding"/>
    <property type="evidence" value="ECO:0007669"/>
    <property type="project" value="InterPro"/>
</dbReference>